<dbReference type="PANTHER" id="PTHR18901:SF38">
    <property type="entry name" value="PSEUDOURIDINE-5'-PHOSPHATASE"/>
    <property type="match status" value="1"/>
</dbReference>
<gene>
    <name evidence="1" type="ORF">GM50_2290</name>
</gene>
<dbReference type="InterPro" id="IPR023198">
    <property type="entry name" value="PGP-like_dom2"/>
</dbReference>
<name>A0A094QDJ9_9ZZZZ</name>
<accession>A0A094QDJ9</accession>
<dbReference type="PANTHER" id="PTHR18901">
    <property type="entry name" value="2-DEOXYGLUCOSE-6-PHOSPHATE PHOSPHATASE 2"/>
    <property type="match status" value="1"/>
</dbReference>
<evidence type="ECO:0008006" key="2">
    <source>
        <dbReference type="Google" id="ProtNLM"/>
    </source>
</evidence>
<dbReference type="Gene3D" id="3.40.50.1000">
    <property type="entry name" value="HAD superfamily/HAD-like"/>
    <property type="match status" value="1"/>
</dbReference>
<dbReference type="Pfam" id="PF13419">
    <property type="entry name" value="HAD_2"/>
    <property type="match status" value="1"/>
</dbReference>
<dbReference type="EMBL" id="JNSK01000004">
    <property type="protein sequence ID" value="KGA20284.1"/>
    <property type="molecule type" value="Genomic_DNA"/>
</dbReference>
<reference evidence="1" key="1">
    <citation type="submission" date="2014-05" db="EMBL/GenBank/DDBJ databases">
        <title>Key roles for freshwater Actinobacteria revealed by deep metagenomic sequencing.</title>
        <authorList>
            <person name="Ghai R."/>
            <person name="Mizuno C.M."/>
            <person name="Picazo A."/>
            <person name="Camacho A."/>
            <person name="Rodriguez-Valera F."/>
        </authorList>
    </citation>
    <scope>NUCLEOTIDE SEQUENCE</scope>
</reference>
<dbReference type="InterPro" id="IPR036412">
    <property type="entry name" value="HAD-like_sf"/>
</dbReference>
<protein>
    <recommendedName>
        <fullName evidence="2">Hydrolase</fullName>
    </recommendedName>
</protein>
<dbReference type="SFLD" id="SFLDG01135">
    <property type="entry name" value="C1.5.6:_HAD__Beta-PGM__Phospha"/>
    <property type="match status" value="1"/>
</dbReference>
<dbReference type="Gene3D" id="1.10.150.240">
    <property type="entry name" value="Putative phosphatase, domain 2"/>
    <property type="match status" value="1"/>
</dbReference>
<comment type="caution">
    <text evidence="1">The sequence shown here is derived from an EMBL/GenBank/DDBJ whole genome shotgun (WGS) entry which is preliminary data.</text>
</comment>
<evidence type="ECO:0000313" key="1">
    <source>
        <dbReference type="EMBL" id="KGA20284.1"/>
    </source>
</evidence>
<dbReference type="InterPro" id="IPR041492">
    <property type="entry name" value="HAD_2"/>
</dbReference>
<dbReference type="InterPro" id="IPR006439">
    <property type="entry name" value="HAD-SF_hydro_IA"/>
</dbReference>
<dbReference type="AlphaFoldDB" id="A0A094QDJ9"/>
<dbReference type="NCBIfam" id="TIGR01509">
    <property type="entry name" value="HAD-SF-IA-v3"/>
    <property type="match status" value="1"/>
</dbReference>
<organism evidence="1">
    <name type="scientific">freshwater metagenome</name>
    <dbReference type="NCBI Taxonomy" id="449393"/>
    <lineage>
        <taxon>unclassified sequences</taxon>
        <taxon>metagenomes</taxon>
        <taxon>ecological metagenomes</taxon>
    </lineage>
</organism>
<proteinExistence type="predicted"/>
<dbReference type="SFLD" id="SFLDG01129">
    <property type="entry name" value="C1.5:_HAD__Beta-PGM__Phosphata"/>
    <property type="match status" value="1"/>
</dbReference>
<dbReference type="InterPro" id="IPR023214">
    <property type="entry name" value="HAD_sf"/>
</dbReference>
<dbReference type="SFLD" id="SFLDS00003">
    <property type="entry name" value="Haloacid_Dehalogenase"/>
    <property type="match status" value="1"/>
</dbReference>
<dbReference type="CDD" id="cd07505">
    <property type="entry name" value="HAD_BPGM-like"/>
    <property type="match status" value="1"/>
</dbReference>
<sequence>MTFKAAFFDMDGLFLDSEPQWHQSQQELCARYGYSWDDEDQRICIGGPLSRVGIYISQMCAHDMSGADVVEELTQLMLVKLSSKATLMPGALDAVNRVREIMPVALVSASPRNLMDAALSTLPDEFFSFTISADDVERTKPFPDPYLEAAKRMSVEPGECVVFEDSLTGISSAQEAGCAVIAVPHYVEVIESRSVKVAKSLHDVNAAILQDFYIGL</sequence>
<dbReference type="SUPFAM" id="SSF56784">
    <property type="entry name" value="HAD-like"/>
    <property type="match status" value="1"/>
</dbReference>